<organism evidence="2 3">
    <name type="scientific">Eubacterium aggregans</name>
    <dbReference type="NCBI Taxonomy" id="81409"/>
    <lineage>
        <taxon>Bacteria</taxon>
        <taxon>Bacillati</taxon>
        <taxon>Bacillota</taxon>
        <taxon>Clostridia</taxon>
        <taxon>Eubacteriales</taxon>
        <taxon>Eubacteriaceae</taxon>
        <taxon>Eubacterium</taxon>
    </lineage>
</organism>
<dbReference type="AlphaFoldDB" id="A0A1H3YWR8"/>
<evidence type="ECO:0000313" key="2">
    <source>
        <dbReference type="EMBL" id="SEA15492.1"/>
    </source>
</evidence>
<dbReference type="STRING" id="81409.SAMN04515656_104131"/>
<dbReference type="Proteomes" id="UP000199394">
    <property type="component" value="Unassembled WGS sequence"/>
</dbReference>
<reference evidence="2 3" key="1">
    <citation type="submission" date="2016-10" db="EMBL/GenBank/DDBJ databases">
        <authorList>
            <person name="de Groot N.N."/>
        </authorList>
    </citation>
    <scope>NUCLEOTIDE SEQUENCE [LARGE SCALE GENOMIC DNA]</scope>
    <source>
        <strain evidence="2 3">SR12</strain>
    </source>
</reference>
<feature type="transmembrane region" description="Helical" evidence="1">
    <location>
        <begin position="7"/>
        <end position="34"/>
    </location>
</feature>
<evidence type="ECO:0000256" key="1">
    <source>
        <dbReference type="SAM" id="Phobius"/>
    </source>
</evidence>
<evidence type="ECO:0000313" key="3">
    <source>
        <dbReference type="Proteomes" id="UP000199394"/>
    </source>
</evidence>
<keyword evidence="1" id="KW-0812">Transmembrane</keyword>
<gene>
    <name evidence="2" type="ORF">SAMN04515656_104131</name>
</gene>
<feature type="transmembrane region" description="Helical" evidence="1">
    <location>
        <begin position="40"/>
        <end position="58"/>
    </location>
</feature>
<keyword evidence="3" id="KW-1185">Reference proteome</keyword>
<protein>
    <submittedName>
        <fullName evidence="2">Uncharacterized protein</fullName>
    </submittedName>
</protein>
<keyword evidence="1" id="KW-1133">Transmembrane helix</keyword>
<dbReference type="EMBL" id="FNRK01000004">
    <property type="protein sequence ID" value="SEA15492.1"/>
    <property type="molecule type" value="Genomic_DNA"/>
</dbReference>
<accession>A0A1H3YWR8</accession>
<dbReference type="OrthoDB" id="9952636at2"/>
<sequence length="63" mass="6803">MNKIKTIITCLAIGCLLSIIGVGVGTGLAIALAFGWPQMLWVLLGVAIVIAWIVWVVYGRYQD</sequence>
<keyword evidence="1" id="KW-0472">Membrane</keyword>
<proteinExistence type="predicted"/>
<dbReference type="RefSeq" id="WP_090305251.1">
    <property type="nucleotide sequence ID" value="NZ_FNRK01000004.1"/>
</dbReference>
<name>A0A1H3YWR8_9FIRM</name>